<dbReference type="AlphaFoldDB" id="A0A2I8F5H0"/>
<dbReference type="Pfam" id="PF15919">
    <property type="entry name" value="HicB_lk_antitox"/>
    <property type="match status" value="1"/>
</dbReference>
<organism evidence="2 3">
    <name type="scientific">Paraburkholderia terrae</name>
    <dbReference type="NCBI Taxonomy" id="311230"/>
    <lineage>
        <taxon>Bacteria</taxon>
        <taxon>Pseudomonadati</taxon>
        <taxon>Pseudomonadota</taxon>
        <taxon>Betaproteobacteria</taxon>
        <taxon>Burkholderiales</taxon>
        <taxon>Burkholderiaceae</taxon>
        <taxon>Paraburkholderia</taxon>
    </lineage>
</organism>
<dbReference type="SUPFAM" id="SSF143100">
    <property type="entry name" value="TTHA1013/TTHA0281-like"/>
    <property type="match status" value="1"/>
</dbReference>
<dbReference type="EMBL" id="CP026114">
    <property type="protein sequence ID" value="AUT66314.1"/>
    <property type="molecule type" value="Genomic_DNA"/>
</dbReference>
<accession>A0A2I8F5H0</accession>
<evidence type="ECO:0000313" key="2">
    <source>
        <dbReference type="EMBL" id="AUT66314.1"/>
    </source>
</evidence>
<protein>
    <submittedName>
        <fullName evidence="2">HicB family protein</fullName>
    </submittedName>
</protein>
<gene>
    <name evidence="2" type="ORF">C2L65_42045</name>
</gene>
<dbReference type="InterPro" id="IPR031807">
    <property type="entry name" value="HicB-like"/>
</dbReference>
<sequence>MQYPLYVHRDGDTGFRASFPDFPHAVAHGNSMDELKSDAQDVVELAYDRSEQLIPAPTCSTSELHVLNMDDGEGIWMFVDINLARVTSRAVAIQFSLLESLLQQVDLAARERHITRSAFITLAVVHELASRYEGQLSSVPVSERVFVDG</sequence>
<dbReference type="InterPro" id="IPR035069">
    <property type="entry name" value="TTHA1013/TTHA0281-like"/>
</dbReference>
<feature type="domain" description="HicB-like antitoxin of toxin-antitoxin system" evidence="1">
    <location>
        <begin position="3"/>
        <end position="121"/>
    </location>
</feature>
<dbReference type="KEGG" id="pter:C2L65_42045"/>
<evidence type="ECO:0000313" key="3">
    <source>
        <dbReference type="Proteomes" id="UP000243502"/>
    </source>
</evidence>
<dbReference type="Proteomes" id="UP000243502">
    <property type="component" value="Chromosome 4"/>
</dbReference>
<name>A0A2I8F5H0_9BURK</name>
<proteinExistence type="predicted"/>
<dbReference type="OrthoDB" id="8944423at2"/>
<dbReference type="RefSeq" id="WP_042312041.1">
    <property type="nucleotide sequence ID" value="NZ_CP026114.1"/>
</dbReference>
<dbReference type="Gene3D" id="3.30.160.250">
    <property type="match status" value="1"/>
</dbReference>
<reference evidence="2 3" key="1">
    <citation type="submission" date="2018-01" db="EMBL/GenBank/DDBJ databases">
        <title>Species boundaries and ecological features among Paraburkholderia terrae DSMZ17804T, P. hospita DSMZ17164T and P. caribensis DSMZ13236T.</title>
        <authorList>
            <person name="Pratama A.A."/>
        </authorList>
    </citation>
    <scope>NUCLEOTIDE SEQUENCE [LARGE SCALE GENOMIC DNA]</scope>
    <source>
        <strain evidence="2 3">DSM 17804</strain>
    </source>
</reference>
<evidence type="ECO:0000259" key="1">
    <source>
        <dbReference type="Pfam" id="PF15919"/>
    </source>
</evidence>